<dbReference type="GO" id="GO:0000166">
    <property type="term" value="F:nucleotide binding"/>
    <property type="evidence" value="ECO:0007669"/>
    <property type="project" value="UniProtKB-KW"/>
</dbReference>
<reference evidence="16" key="1">
    <citation type="submission" date="2015-02" db="EMBL/GenBank/DDBJ databases">
        <title>Genome sequencing for Strongylocentrotus purpuratus.</title>
        <authorList>
            <person name="Murali S."/>
            <person name="Liu Y."/>
            <person name="Vee V."/>
            <person name="English A."/>
            <person name="Wang M."/>
            <person name="Skinner E."/>
            <person name="Han Y."/>
            <person name="Muzny D.M."/>
            <person name="Worley K.C."/>
            <person name="Gibbs R.A."/>
        </authorList>
    </citation>
    <scope>NUCLEOTIDE SEQUENCE</scope>
</reference>
<dbReference type="KEGG" id="spu:584371"/>
<keyword evidence="11 13" id="KW-0547">Nucleotide-binding</keyword>
<evidence type="ECO:0000256" key="7">
    <source>
        <dbReference type="ARBA" id="ARBA00022676"/>
    </source>
</evidence>
<name>A0A7M7T110_STRPU</name>
<dbReference type="GO" id="GO:0006178">
    <property type="term" value="P:guanine salvage"/>
    <property type="evidence" value="ECO:0000318"/>
    <property type="project" value="GO_Central"/>
</dbReference>
<dbReference type="GO" id="GO:0006166">
    <property type="term" value="P:purine ribonucleoside salvage"/>
    <property type="evidence" value="ECO:0007669"/>
    <property type="project" value="UniProtKB-KW"/>
</dbReference>
<comment type="similarity">
    <text evidence="4 13">Belongs to the purine/pyrimidine phosphoribosyltransferase family.</text>
</comment>
<evidence type="ECO:0000256" key="4">
    <source>
        <dbReference type="ARBA" id="ARBA00008391"/>
    </source>
</evidence>
<dbReference type="Gene3D" id="3.40.50.2020">
    <property type="match status" value="1"/>
</dbReference>
<dbReference type="InterPro" id="IPR000836">
    <property type="entry name" value="PRTase_dom"/>
</dbReference>
<dbReference type="InterPro" id="IPR029057">
    <property type="entry name" value="PRTase-like"/>
</dbReference>
<keyword evidence="7 13" id="KW-0328">Glycosyltransferase</keyword>
<dbReference type="Pfam" id="PF00156">
    <property type="entry name" value="Pribosyltran"/>
    <property type="match status" value="1"/>
</dbReference>
<sequence length="238" mass="26957">MNGETRERMDGEPAVKIPKISKMSTIISIPDDYEGYSLNTFCVPRHYEQDLERILVPQGVIADRTERLARDIFDDMGDSSALVVLCVLKGGYKFCSDLLNYVQALNQNAGRSVQMRIDFIRLKSYENDKSTGQIHVVGGDNLENLESKNVLIVEDIIDTGHTMQRLLKVVGGHNPKAVKVCSLLVKRTPRSIGYRPDYCGFEIPDKFVVGYALDYNEYFRDLGHICIINEEGKRKYAI</sequence>
<feature type="domain" description="Phosphoribosyltransferase" evidence="14">
    <location>
        <begin position="61"/>
        <end position="215"/>
    </location>
</feature>
<reference evidence="15" key="2">
    <citation type="submission" date="2021-01" db="UniProtKB">
        <authorList>
            <consortium name="EnsemblMetazoa"/>
        </authorList>
    </citation>
    <scope>IDENTIFICATION</scope>
</reference>
<evidence type="ECO:0000259" key="14">
    <source>
        <dbReference type="Pfam" id="PF00156"/>
    </source>
</evidence>
<dbReference type="GeneID" id="584371"/>
<dbReference type="InterPro" id="IPR050408">
    <property type="entry name" value="HGPRT"/>
</dbReference>
<evidence type="ECO:0000256" key="8">
    <source>
        <dbReference type="ARBA" id="ARBA00022679"/>
    </source>
</evidence>
<dbReference type="GO" id="GO:0005829">
    <property type="term" value="C:cytosol"/>
    <property type="evidence" value="ECO:0000318"/>
    <property type="project" value="GO_Central"/>
</dbReference>
<protein>
    <recommendedName>
        <fullName evidence="5 13">Hypoxanthine phosphoribosyltransferase</fullName>
        <ecNumber evidence="5 13">2.4.2.8</ecNumber>
    </recommendedName>
</protein>
<dbReference type="InterPro" id="IPR005904">
    <property type="entry name" value="Hxn_phspho_trans"/>
</dbReference>
<dbReference type="EnsemblMetazoa" id="XM_030990144">
    <property type="protein sequence ID" value="XP_030846004"/>
    <property type="gene ID" value="LOC584371"/>
</dbReference>
<comment type="pathway">
    <text evidence="3 13">Purine metabolism; IMP biosynthesis via salvage pathway; IMP from hypoxanthine: step 1/1.</text>
</comment>
<organism evidence="15 16">
    <name type="scientific">Strongylocentrotus purpuratus</name>
    <name type="common">Purple sea urchin</name>
    <dbReference type="NCBI Taxonomy" id="7668"/>
    <lineage>
        <taxon>Eukaryota</taxon>
        <taxon>Metazoa</taxon>
        <taxon>Echinodermata</taxon>
        <taxon>Eleutherozoa</taxon>
        <taxon>Echinozoa</taxon>
        <taxon>Echinoidea</taxon>
        <taxon>Euechinoidea</taxon>
        <taxon>Echinacea</taxon>
        <taxon>Camarodonta</taxon>
        <taxon>Echinidea</taxon>
        <taxon>Strongylocentrotidae</taxon>
        <taxon>Strongylocentrotus</taxon>
    </lineage>
</organism>
<keyword evidence="8 13" id="KW-0808">Transferase</keyword>
<dbReference type="InParanoid" id="A0A7M7T110"/>
<dbReference type="Proteomes" id="UP000007110">
    <property type="component" value="Unassembled WGS sequence"/>
</dbReference>
<dbReference type="UniPathway" id="UPA00591">
    <property type="reaction ID" value="UER00648"/>
</dbReference>
<evidence type="ECO:0000256" key="11">
    <source>
        <dbReference type="ARBA" id="ARBA00022741"/>
    </source>
</evidence>
<proteinExistence type="inferred from homology"/>
<dbReference type="OMA" id="MQWRVAP"/>
<evidence type="ECO:0000256" key="3">
    <source>
        <dbReference type="ARBA" id="ARBA00004669"/>
    </source>
</evidence>
<dbReference type="PANTHER" id="PTHR43340">
    <property type="entry name" value="HYPOXANTHINE-GUANINE PHOSPHORIBOSYLTRANSFERASE"/>
    <property type="match status" value="1"/>
</dbReference>
<keyword evidence="6 13" id="KW-0963">Cytoplasm</keyword>
<dbReference type="GO" id="GO:0032263">
    <property type="term" value="P:GMP salvage"/>
    <property type="evidence" value="ECO:0000318"/>
    <property type="project" value="GO_Central"/>
</dbReference>
<evidence type="ECO:0000256" key="2">
    <source>
        <dbReference type="ARBA" id="ARBA00004496"/>
    </source>
</evidence>
<dbReference type="SUPFAM" id="SSF53271">
    <property type="entry name" value="PRTase-like"/>
    <property type="match status" value="1"/>
</dbReference>
<dbReference type="GO" id="GO:0032264">
    <property type="term" value="P:IMP salvage"/>
    <property type="evidence" value="ECO:0000318"/>
    <property type="project" value="GO_Central"/>
</dbReference>
<dbReference type="GO" id="GO:0004422">
    <property type="term" value="F:hypoxanthine phosphoribosyltransferase activity"/>
    <property type="evidence" value="ECO:0000318"/>
    <property type="project" value="GO_Central"/>
</dbReference>
<dbReference type="GO" id="GO:0046100">
    <property type="term" value="P:hypoxanthine metabolic process"/>
    <property type="evidence" value="ECO:0000318"/>
    <property type="project" value="GO_Central"/>
</dbReference>
<dbReference type="EC" id="2.4.2.8" evidence="5 13"/>
<dbReference type="CDD" id="cd06223">
    <property type="entry name" value="PRTases_typeI"/>
    <property type="match status" value="1"/>
</dbReference>
<evidence type="ECO:0000256" key="1">
    <source>
        <dbReference type="ARBA" id="ARBA00001946"/>
    </source>
</evidence>
<accession>A0A7M7T110</accession>
<dbReference type="PANTHER" id="PTHR43340:SF1">
    <property type="entry name" value="HYPOXANTHINE PHOSPHORIBOSYLTRANSFERASE"/>
    <property type="match status" value="1"/>
</dbReference>
<dbReference type="FunFam" id="3.40.50.2020:FF:000053">
    <property type="entry name" value="Hypoxanthine phosphoribosyltransferase"/>
    <property type="match status" value="1"/>
</dbReference>
<keyword evidence="12 13" id="KW-0460">Magnesium</keyword>
<evidence type="ECO:0000256" key="10">
    <source>
        <dbReference type="ARBA" id="ARBA00022726"/>
    </source>
</evidence>
<dbReference type="NCBIfam" id="TIGR01203">
    <property type="entry name" value="HGPRTase"/>
    <property type="match status" value="1"/>
</dbReference>
<dbReference type="OrthoDB" id="9449045at2759"/>
<keyword evidence="10 13" id="KW-0660">Purine salvage</keyword>
<evidence type="ECO:0000256" key="9">
    <source>
        <dbReference type="ARBA" id="ARBA00022723"/>
    </source>
</evidence>
<dbReference type="RefSeq" id="XP_030846004.1">
    <property type="nucleotide sequence ID" value="XM_030990144.1"/>
</dbReference>
<keyword evidence="16" id="KW-1185">Reference proteome</keyword>
<dbReference type="CTD" id="3251"/>
<keyword evidence="9 13" id="KW-0479">Metal-binding</keyword>
<evidence type="ECO:0000313" key="15">
    <source>
        <dbReference type="EnsemblMetazoa" id="XP_030846004"/>
    </source>
</evidence>
<comment type="cofactor">
    <cofactor evidence="1 13">
        <name>Mg(2+)</name>
        <dbReference type="ChEBI" id="CHEBI:18420"/>
    </cofactor>
</comment>
<evidence type="ECO:0000256" key="13">
    <source>
        <dbReference type="RuleBase" id="RU364099"/>
    </source>
</evidence>
<evidence type="ECO:0000256" key="5">
    <source>
        <dbReference type="ARBA" id="ARBA00011895"/>
    </source>
</evidence>
<evidence type="ECO:0000313" key="16">
    <source>
        <dbReference type="Proteomes" id="UP000007110"/>
    </source>
</evidence>
<evidence type="ECO:0000256" key="12">
    <source>
        <dbReference type="ARBA" id="ARBA00022842"/>
    </source>
</evidence>
<evidence type="ECO:0000256" key="6">
    <source>
        <dbReference type="ARBA" id="ARBA00022490"/>
    </source>
</evidence>
<dbReference type="GO" id="GO:0000287">
    <property type="term" value="F:magnesium ion binding"/>
    <property type="evidence" value="ECO:0000318"/>
    <property type="project" value="GO_Central"/>
</dbReference>
<dbReference type="AlphaFoldDB" id="A0A7M7T110"/>
<comment type="catalytic activity">
    <reaction evidence="13">
        <text>IMP + diphosphate = hypoxanthine + 5-phospho-alpha-D-ribose 1-diphosphate</text>
        <dbReference type="Rhea" id="RHEA:17973"/>
        <dbReference type="ChEBI" id="CHEBI:17368"/>
        <dbReference type="ChEBI" id="CHEBI:33019"/>
        <dbReference type="ChEBI" id="CHEBI:58017"/>
        <dbReference type="ChEBI" id="CHEBI:58053"/>
        <dbReference type="EC" id="2.4.2.8"/>
    </reaction>
</comment>
<comment type="subcellular location">
    <subcellularLocation>
        <location evidence="2 13">Cytoplasm</location>
    </subcellularLocation>
</comment>